<dbReference type="EMBL" id="JAPHEG010000003">
    <property type="protein sequence ID" value="MDF2953442.1"/>
    <property type="molecule type" value="Genomic_DNA"/>
</dbReference>
<comment type="caution">
    <text evidence="1">The sequence shown here is derived from an EMBL/GenBank/DDBJ whole genome shotgun (WGS) entry which is preliminary data.</text>
</comment>
<proteinExistence type="predicted"/>
<dbReference type="Proteomes" id="UP001144110">
    <property type="component" value="Unassembled WGS sequence"/>
</dbReference>
<name>A0AAE3TEW0_9BACT</name>
<reference evidence="1" key="1">
    <citation type="submission" date="2022-11" db="EMBL/GenBank/DDBJ databases">
        <title>Candidatus Alkanophaga archaea from heated hydrothermal vent sediment oxidize petroleum alkanes.</title>
        <authorList>
            <person name="Zehnle H."/>
            <person name="Laso-Perez R."/>
            <person name="Lipp J."/>
            <person name="Teske A."/>
            <person name="Wegener G."/>
        </authorList>
    </citation>
    <scope>NUCLEOTIDE SEQUENCE</scope>
    <source>
        <strain evidence="1">MCA70</strain>
    </source>
</reference>
<protein>
    <submittedName>
        <fullName evidence="1">Uncharacterized protein</fullName>
    </submittedName>
</protein>
<evidence type="ECO:0000313" key="1">
    <source>
        <dbReference type="EMBL" id="MDF2953442.1"/>
    </source>
</evidence>
<organism evidence="1 2">
    <name type="scientific">Candidatus Thermodesulfobacterium syntrophicum</name>
    <dbReference type="NCBI Taxonomy" id="3060442"/>
    <lineage>
        <taxon>Bacteria</taxon>
        <taxon>Pseudomonadati</taxon>
        <taxon>Thermodesulfobacteriota</taxon>
        <taxon>Thermodesulfobacteria</taxon>
        <taxon>Thermodesulfobacteriales</taxon>
        <taxon>Thermodesulfobacteriaceae</taxon>
        <taxon>Thermodesulfobacterium</taxon>
    </lineage>
</organism>
<dbReference type="AlphaFoldDB" id="A0AAE3TEW0"/>
<evidence type="ECO:0000313" key="2">
    <source>
        <dbReference type="Proteomes" id="UP001144110"/>
    </source>
</evidence>
<accession>A0AAE3TEW0</accession>
<sequence length="152" mass="18436">MKIVEYQDYLIEKPLCLIYWNLDSNFDIIKKHLYKNFEIREIKNLGDLIYWCKIALVSMVIIGAKKLEEIKELGDFLNEKLPVEKRREIFLIYILPETKTLDPKKTFLLSANLVISEDHIFDFERVYQKASQYWSDLYKDFKSFYEKLKEEF</sequence>
<gene>
    <name evidence="1" type="ORF">OD816_000687</name>
</gene>